<comment type="catalytic activity">
    <reaction evidence="1 4">
        <text>3-dehydroquinate = 3-dehydroshikimate + H2O</text>
        <dbReference type="Rhea" id="RHEA:21096"/>
        <dbReference type="ChEBI" id="CHEBI:15377"/>
        <dbReference type="ChEBI" id="CHEBI:16630"/>
        <dbReference type="ChEBI" id="CHEBI:32364"/>
        <dbReference type="EC" id="4.2.1.10"/>
    </reaction>
</comment>
<dbReference type="PANTHER" id="PTHR43699:SF1">
    <property type="entry name" value="3-DEHYDROQUINATE DEHYDRATASE"/>
    <property type="match status" value="1"/>
</dbReference>
<dbReference type="NCBIfam" id="TIGR01093">
    <property type="entry name" value="aroD"/>
    <property type="match status" value="1"/>
</dbReference>
<dbReference type="HAMAP" id="MF_00214">
    <property type="entry name" value="AroD"/>
    <property type="match status" value="1"/>
</dbReference>
<evidence type="ECO:0000256" key="4">
    <source>
        <dbReference type="HAMAP-Rule" id="MF_00214"/>
    </source>
</evidence>
<keyword evidence="2 4" id="KW-0456">Lyase</keyword>
<dbReference type="EMBL" id="WOTB01000032">
    <property type="protein sequence ID" value="NHN86353.1"/>
    <property type="molecule type" value="Genomic_DNA"/>
</dbReference>
<keyword evidence="6" id="KW-1185">Reference proteome</keyword>
<feature type="binding site" evidence="4">
    <location>
        <begin position="41"/>
        <end position="43"/>
    </location>
    <ligand>
        <name>3-dehydroquinate</name>
        <dbReference type="ChEBI" id="CHEBI:32364"/>
    </ligand>
</feature>
<dbReference type="Gene3D" id="3.20.20.70">
    <property type="entry name" value="Aldolase class I"/>
    <property type="match status" value="1"/>
</dbReference>
<proteinExistence type="inferred from homology"/>
<dbReference type="GO" id="GO:0003855">
    <property type="term" value="F:3-dehydroquinate dehydratase activity"/>
    <property type="evidence" value="ECO:0007669"/>
    <property type="project" value="UniProtKB-EC"/>
</dbReference>
<comment type="function">
    <text evidence="4">Involved in the third step of the chorismate pathway, which leads to the biosynthesis of aromatic amino acids. Catalyzes the cis-dehydration of 3-dehydroquinate (DHQ) and introduces the first double bond of the aromatic ring to yield 3-dehydroshikimate.</text>
</comment>
<gene>
    <name evidence="4 5" type="primary">aroD</name>
    <name evidence="5" type="ORF">GOB93_17170</name>
</gene>
<evidence type="ECO:0000313" key="5">
    <source>
        <dbReference type="EMBL" id="NHN86353.1"/>
    </source>
</evidence>
<comment type="pathway">
    <text evidence="4">Metabolic intermediate biosynthesis; chorismate biosynthesis; chorismate from D-erythrose 4-phosphate and phosphoenolpyruvate: step 3/7.</text>
</comment>
<feature type="binding site" evidence="4">
    <location>
        <position position="77"/>
    </location>
    <ligand>
        <name>3-dehydroquinate</name>
        <dbReference type="ChEBI" id="CHEBI:32364"/>
    </ligand>
</feature>
<sequence length="251" mass="27275">MLTSMQGEIPAVICPVTCRTPEEAVHFIRRLSKDHRTDIIELRLDYMWPDMTVDGLVQLCRTAKDILGEKPLIATFRTHAEGGEASITDAEYVALKCDIAKAGCASYIDVEYNRGRSVVDNILGSARVYGMKTILSTHDFQKTDSEDRLLEKLVVMKQTSPDIVKMAVMPLRPDDVLRLLSATAAMKELYPDTPLITMSMGRLGAVSRLIGGVFGSIATFAAAGHGSAPGQMQLGPMRDVLTIISEASGSA</sequence>
<dbReference type="CDD" id="cd00502">
    <property type="entry name" value="DHQase_I"/>
    <property type="match status" value="1"/>
</dbReference>
<dbReference type="InterPro" id="IPR013785">
    <property type="entry name" value="Aldolase_TIM"/>
</dbReference>
<dbReference type="InterPro" id="IPR050146">
    <property type="entry name" value="Type-I_3-dehydroquinase"/>
</dbReference>
<dbReference type="Pfam" id="PF01487">
    <property type="entry name" value="DHquinase_I"/>
    <property type="match status" value="1"/>
</dbReference>
<dbReference type="SUPFAM" id="SSF51569">
    <property type="entry name" value="Aldolase"/>
    <property type="match status" value="1"/>
</dbReference>
<comment type="subunit">
    <text evidence="4">Homodimer.</text>
</comment>
<feature type="binding site" evidence="4">
    <location>
        <position position="231"/>
    </location>
    <ligand>
        <name>3-dehydroquinate</name>
        <dbReference type="ChEBI" id="CHEBI:32364"/>
    </ligand>
</feature>
<evidence type="ECO:0000313" key="6">
    <source>
        <dbReference type="Proteomes" id="UP000635278"/>
    </source>
</evidence>
<keyword evidence="3 4" id="KW-0704">Schiff base</keyword>
<keyword evidence="4" id="KW-0028">Amino-acid biosynthesis</keyword>
<organism evidence="5 6">
    <name type="scientific">Acetobacter musti</name>
    <dbReference type="NCBI Taxonomy" id="864732"/>
    <lineage>
        <taxon>Bacteria</taxon>
        <taxon>Pseudomonadati</taxon>
        <taxon>Pseudomonadota</taxon>
        <taxon>Alphaproteobacteria</taxon>
        <taxon>Acetobacterales</taxon>
        <taxon>Acetobacteraceae</taxon>
        <taxon>Acetobacter</taxon>
    </lineage>
</organism>
<feature type="active site" description="Proton donor/acceptor" evidence="4">
    <location>
        <position position="138"/>
    </location>
</feature>
<name>A0ABX0JUA6_9PROT</name>
<dbReference type="RefSeq" id="WP_173584728.1">
    <property type="nucleotide sequence ID" value="NZ_WOTB01000032.1"/>
</dbReference>
<keyword evidence="4" id="KW-0057">Aromatic amino acid biosynthesis</keyword>
<evidence type="ECO:0000256" key="2">
    <source>
        <dbReference type="ARBA" id="ARBA00023239"/>
    </source>
</evidence>
<feature type="binding site" evidence="4">
    <location>
        <position position="208"/>
    </location>
    <ligand>
        <name>3-dehydroquinate</name>
        <dbReference type="ChEBI" id="CHEBI:32364"/>
    </ligand>
</feature>
<reference evidence="5 6" key="1">
    <citation type="journal article" date="2020" name="Int. J. Syst. Evol. Microbiol.">
        <title>Novel acetic acid bacteria from cider fermentations: Acetobacter conturbans sp. nov. and Acetobacter fallax sp. nov.</title>
        <authorList>
            <person name="Sombolestani A.S."/>
            <person name="Cleenwerck I."/>
            <person name="Cnockaert M."/>
            <person name="Borremans W."/>
            <person name="Wieme A.D."/>
            <person name="De Vuyst L."/>
            <person name="Vandamme P."/>
        </authorList>
    </citation>
    <scope>NUCLEOTIDE SEQUENCE [LARGE SCALE GENOMIC DNA]</scope>
    <source>
        <strain evidence="5 6">LMG 30640</strain>
    </source>
</reference>
<dbReference type="EC" id="4.2.1.10" evidence="4"/>
<comment type="caution">
    <text evidence="5">The sequence shown here is derived from an EMBL/GenBank/DDBJ whole genome shotgun (WGS) entry which is preliminary data.</text>
</comment>
<comment type="caution">
    <text evidence="4">Lacks conserved residue(s) required for the propagation of feature annotation.</text>
</comment>
<accession>A0ABX0JUA6</accession>
<protein>
    <recommendedName>
        <fullName evidence="4">3-dehydroquinate dehydratase</fullName>
        <shortName evidence="4">3-dehydroquinase</shortName>
        <ecNumber evidence="4">4.2.1.10</ecNumber>
    </recommendedName>
    <alternativeName>
        <fullName evidence="4">Type I DHQase</fullName>
    </alternativeName>
    <alternativeName>
        <fullName evidence="4">Type I dehydroquinase</fullName>
        <shortName evidence="4">DHQ1</shortName>
    </alternativeName>
</protein>
<comment type="similarity">
    <text evidence="4">Belongs to the type-I 3-dehydroquinase family.</text>
</comment>
<feature type="binding site" evidence="4">
    <location>
        <position position="227"/>
    </location>
    <ligand>
        <name>3-dehydroquinate</name>
        <dbReference type="ChEBI" id="CHEBI:32364"/>
    </ligand>
</feature>
<feature type="active site" description="Schiff-base intermediate with substrate" evidence="4">
    <location>
        <position position="165"/>
    </location>
</feature>
<evidence type="ECO:0000256" key="3">
    <source>
        <dbReference type="ARBA" id="ARBA00023270"/>
    </source>
</evidence>
<dbReference type="Proteomes" id="UP000635278">
    <property type="component" value="Unassembled WGS sequence"/>
</dbReference>
<dbReference type="InterPro" id="IPR001381">
    <property type="entry name" value="DHquinase_I"/>
</dbReference>
<dbReference type="PANTHER" id="PTHR43699">
    <property type="entry name" value="3-DEHYDROQUINATE DEHYDRATASE"/>
    <property type="match status" value="1"/>
</dbReference>
<evidence type="ECO:0000256" key="1">
    <source>
        <dbReference type="ARBA" id="ARBA00001864"/>
    </source>
</evidence>